<feature type="transmembrane region" description="Helical" evidence="12">
    <location>
        <begin position="21"/>
        <end position="43"/>
    </location>
</feature>
<keyword evidence="8" id="KW-0274">FAD</keyword>
<keyword evidence="12" id="KW-0472">Membrane</keyword>
<evidence type="ECO:0000313" key="13">
    <source>
        <dbReference type="EMBL" id="ATX33354.1"/>
    </source>
</evidence>
<dbReference type="UniPathway" id="UPA00223">
    <property type="reaction ID" value="UER01008"/>
</dbReference>
<keyword evidence="6" id="KW-0816">Tricarboxylic acid cycle</keyword>
<evidence type="ECO:0000256" key="9">
    <source>
        <dbReference type="ARBA" id="ARBA00023002"/>
    </source>
</evidence>
<dbReference type="InterPro" id="IPR006231">
    <property type="entry name" value="MQO"/>
</dbReference>
<comment type="catalytic activity">
    <reaction evidence="1">
        <text>(S)-malate + a quinone = a quinol + oxaloacetate</text>
        <dbReference type="Rhea" id="RHEA:46012"/>
        <dbReference type="ChEBI" id="CHEBI:15589"/>
        <dbReference type="ChEBI" id="CHEBI:16452"/>
        <dbReference type="ChEBI" id="CHEBI:24646"/>
        <dbReference type="ChEBI" id="CHEBI:132124"/>
        <dbReference type="EC" id="1.1.5.4"/>
    </reaction>
</comment>
<dbReference type="GO" id="GO:0006099">
    <property type="term" value="P:tricarboxylic acid cycle"/>
    <property type="evidence" value="ECO:0007669"/>
    <property type="project" value="UniProtKB-UniPathway"/>
</dbReference>
<keyword evidence="7" id="KW-0285">Flavoprotein</keyword>
<protein>
    <recommendedName>
        <fullName evidence="5">malate dehydrogenase (quinone)</fullName>
        <ecNumber evidence="5">1.1.5.4</ecNumber>
    </recommendedName>
    <alternativeName>
        <fullName evidence="11">MQO</fullName>
    </alternativeName>
    <alternativeName>
        <fullName evidence="10">Malate dehydrogenase [quinone]</fullName>
    </alternativeName>
</protein>
<evidence type="ECO:0000256" key="6">
    <source>
        <dbReference type="ARBA" id="ARBA00022532"/>
    </source>
</evidence>
<dbReference type="EC" id="1.1.5.4" evidence="5"/>
<evidence type="ECO:0000256" key="11">
    <source>
        <dbReference type="ARBA" id="ARBA00031550"/>
    </source>
</evidence>
<dbReference type="InterPro" id="IPR036188">
    <property type="entry name" value="FAD/NAD-bd_sf"/>
</dbReference>
<name>A0A2K8K5L8_CARRU</name>
<dbReference type="AlphaFoldDB" id="A0A2K8K5L8"/>
<evidence type="ECO:0000256" key="8">
    <source>
        <dbReference type="ARBA" id="ARBA00022827"/>
    </source>
</evidence>
<comment type="similarity">
    <text evidence="4">Belongs to the MQO family.</text>
</comment>
<sequence>MFNNNINSIFKKNQFFYFKKMFNISIIGAGVISAITSLMINLINQKLKIFIFEINNKVAIENSKATNNAGTGHEGMCENNYVKLLNKNYYIKKNINIYFKFNLTKNFFSWIKFLNIFNFKKVISKTPHVSFFFFKNNIKLKKIFNKIRIFNKSIKFTNNNFFLNKFSLIIKKKKIKKKFSITYYKYGFDINYQYLSLKIFHYLTKKNKINLFLSCKIIKIKNYKKQFILTLFKKNFFRILTDYVFVCAGGSSLSILKKFNKKISKNYFELPINGTWLISEEKNIIKKHNLKIYSETIKGNPPMSIPHLDMRTIFNEKKIFFGPFAGLTFKILINTKKNIIESINLKHFINLIIFSYENRYIINYLINENLKTKKKKIFDMFPFCKVIKNTYCKIAGKRLQILKKKNKKLKLNFGTKLIFNKNKNFATLLGASPGASISVNIAKNLIKKWFFFPKKFLFNYKKNNKKSKIFNFLLYLKGIEPFTV</sequence>
<evidence type="ECO:0000256" key="2">
    <source>
        <dbReference type="ARBA" id="ARBA00001974"/>
    </source>
</evidence>
<dbReference type="Proteomes" id="UP000230531">
    <property type="component" value="Chromosome"/>
</dbReference>
<evidence type="ECO:0000256" key="3">
    <source>
        <dbReference type="ARBA" id="ARBA00005012"/>
    </source>
</evidence>
<comment type="cofactor">
    <cofactor evidence="2">
        <name>FAD</name>
        <dbReference type="ChEBI" id="CHEBI:57692"/>
    </cofactor>
</comment>
<reference evidence="13 14" key="1">
    <citation type="submission" date="2017-11" db="EMBL/GenBank/DDBJ databases">
        <title>The genome sequence of Candidatus Carsonella ruddii from the psyllid Bactericera trigonica.</title>
        <authorList>
            <person name="Katsir L."/>
            <person name="Zhepu R."/>
            <person name="Piasezky A."/>
            <person name="Jong J."/>
            <person name="Sela N."/>
            <person name="Freilich S."/>
            <person name="Bahar O."/>
        </authorList>
    </citation>
    <scope>NUCLEOTIDE SEQUENCE [LARGE SCALE GENOMIC DNA]</scope>
    <source>
        <strain evidence="13 14">BT</strain>
    </source>
</reference>
<evidence type="ECO:0000256" key="4">
    <source>
        <dbReference type="ARBA" id="ARBA00006389"/>
    </source>
</evidence>
<comment type="pathway">
    <text evidence="3">Carbohydrate metabolism; tricarboxylic acid cycle; oxaloacetate from (S)-malate (quinone route): step 1/1.</text>
</comment>
<keyword evidence="12" id="KW-1133">Transmembrane helix</keyword>
<evidence type="ECO:0000256" key="7">
    <source>
        <dbReference type="ARBA" id="ARBA00022630"/>
    </source>
</evidence>
<evidence type="ECO:0000256" key="1">
    <source>
        <dbReference type="ARBA" id="ARBA00001139"/>
    </source>
</evidence>
<proteinExistence type="inferred from homology"/>
<evidence type="ECO:0000256" key="12">
    <source>
        <dbReference type="SAM" id="Phobius"/>
    </source>
</evidence>
<evidence type="ECO:0000256" key="5">
    <source>
        <dbReference type="ARBA" id="ARBA00013026"/>
    </source>
</evidence>
<gene>
    <name evidence="13" type="ORF">CUN91_00060</name>
</gene>
<dbReference type="SUPFAM" id="SSF51905">
    <property type="entry name" value="FAD/NAD(P)-binding domain"/>
    <property type="match status" value="1"/>
</dbReference>
<evidence type="ECO:0000313" key="14">
    <source>
        <dbReference type="Proteomes" id="UP000230531"/>
    </source>
</evidence>
<dbReference type="GO" id="GO:0008924">
    <property type="term" value="F:L-malate dehydrogenase (quinone) activity"/>
    <property type="evidence" value="ECO:0007669"/>
    <property type="project" value="UniProtKB-EC"/>
</dbReference>
<evidence type="ECO:0000256" key="10">
    <source>
        <dbReference type="ARBA" id="ARBA00030660"/>
    </source>
</evidence>
<dbReference type="EMBL" id="CP024798">
    <property type="protein sequence ID" value="ATX33354.1"/>
    <property type="molecule type" value="Genomic_DNA"/>
</dbReference>
<organism evidence="13 14">
    <name type="scientific">Carsonella ruddii</name>
    <dbReference type="NCBI Taxonomy" id="114186"/>
    <lineage>
        <taxon>Bacteria</taxon>
        <taxon>Pseudomonadati</taxon>
        <taxon>Pseudomonadota</taxon>
        <taxon>Gammaproteobacteria</taxon>
        <taxon>Oceanospirillales</taxon>
        <taxon>Halomonadaceae</taxon>
        <taxon>Zymobacter group</taxon>
        <taxon>Candidatus Carsonella</taxon>
    </lineage>
</organism>
<accession>A0A2K8K5L8</accession>
<dbReference type="Pfam" id="PF06039">
    <property type="entry name" value="Mqo"/>
    <property type="match status" value="1"/>
</dbReference>
<keyword evidence="12" id="KW-0812">Transmembrane</keyword>
<keyword evidence="9" id="KW-0560">Oxidoreductase</keyword>